<dbReference type="GO" id="GO:0008270">
    <property type="term" value="F:zinc ion binding"/>
    <property type="evidence" value="ECO:0007669"/>
    <property type="project" value="InterPro"/>
</dbReference>
<feature type="repeat" description="PPR" evidence="3">
    <location>
        <begin position="362"/>
        <end position="396"/>
    </location>
</feature>
<dbReference type="InterPro" id="IPR032867">
    <property type="entry name" value="DYW_dom"/>
</dbReference>
<evidence type="ECO:0000256" key="1">
    <source>
        <dbReference type="ARBA" id="ARBA00006643"/>
    </source>
</evidence>
<dbReference type="GO" id="GO:0009451">
    <property type="term" value="P:RNA modification"/>
    <property type="evidence" value="ECO:0007669"/>
    <property type="project" value="InterPro"/>
</dbReference>
<dbReference type="Pfam" id="PF01535">
    <property type="entry name" value="PPR"/>
    <property type="match status" value="4"/>
</dbReference>
<dbReference type="InterPro" id="IPR046960">
    <property type="entry name" value="PPR_At4g14850-like_plant"/>
</dbReference>
<feature type="repeat" description="PPR" evidence="3">
    <location>
        <begin position="192"/>
        <end position="226"/>
    </location>
</feature>
<dbReference type="PANTHER" id="PTHR47926">
    <property type="entry name" value="PENTATRICOPEPTIDE REPEAT-CONTAINING PROTEIN"/>
    <property type="match status" value="1"/>
</dbReference>
<evidence type="ECO:0000256" key="2">
    <source>
        <dbReference type="ARBA" id="ARBA00022737"/>
    </source>
</evidence>
<dbReference type="Pfam" id="PF13041">
    <property type="entry name" value="PPR_2"/>
    <property type="match status" value="4"/>
</dbReference>
<dbReference type="NCBIfam" id="TIGR00756">
    <property type="entry name" value="PPR"/>
    <property type="match status" value="8"/>
</dbReference>
<dbReference type="Pfam" id="PF20431">
    <property type="entry name" value="E_motif"/>
    <property type="match status" value="1"/>
</dbReference>
<dbReference type="InterPro" id="IPR011990">
    <property type="entry name" value="TPR-like_helical_dom_sf"/>
</dbReference>
<dbReference type="EMBL" id="MNCJ02000316">
    <property type="protein sequence ID" value="KAF5822530.1"/>
    <property type="molecule type" value="Genomic_DNA"/>
</dbReference>
<evidence type="ECO:0000313" key="5">
    <source>
        <dbReference type="EMBL" id="KAF5822530.1"/>
    </source>
</evidence>
<keyword evidence="2" id="KW-0677">Repeat</keyword>
<feature type="domain" description="DYW" evidence="4">
    <location>
        <begin position="809"/>
        <end position="901"/>
    </location>
</feature>
<reference evidence="5" key="1">
    <citation type="journal article" date="2017" name="Nature">
        <title>The sunflower genome provides insights into oil metabolism, flowering and Asterid evolution.</title>
        <authorList>
            <person name="Badouin H."/>
            <person name="Gouzy J."/>
            <person name="Grassa C.J."/>
            <person name="Murat F."/>
            <person name="Staton S.E."/>
            <person name="Cottret L."/>
            <person name="Lelandais-Briere C."/>
            <person name="Owens G.L."/>
            <person name="Carrere S."/>
            <person name="Mayjonade B."/>
            <person name="Legrand L."/>
            <person name="Gill N."/>
            <person name="Kane N.C."/>
            <person name="Bowers J.E."/>
            <person name="Hubner S."/>
            <person name="Bellec A."/>
            <person name="Berard A."/>
            <person name="Berges H."/>
            <person name="Blanchet N."/>
            <person name="Boniface M.C."/>
            <person name="Brunel D."/>
            <person name="Catrice O."/>
            <person name="Chaidir N."/>
            <person name="Claudel C."/>
            <person name="Donnadieu C."/>
            <person name="Faraut T."/>
            <person name="Fievet G."/>
            <person name="Helmstetter N."/>
            <person name="King M."/>
            <person name="Knapp S.J."/>
            <person name="Lai Z."/>
            <person name="Le Paslier M.C."/>
            <person name="Lippi Y."/>
            <person name="Lorenzon L."/>
            <person name="Mandel J.R."/>
            <person name="Marage G."/>
            <person name="Marchand G."/>
            <person name="Marquand E."/>
            <person name="Bret-Mestries E."/>
            <person name="Morien E."/>
            <person name="Nambeesan S."/>
            <person name="Nguyen T."/>
            <person name="Pegot-Espagnet P."/>
            <person name="Pouilly N."/>
            <person name="Raftis F."/>
            <person name="Sallet E."/>
            <person name="Schiex T."/>
            <person name="Thomas J."/>
            <person name="Vandecasteele C."/>
            <person name="Vares D."/>
            <person name="Vear F."/>
            <person name="Vautrin S."/>
            <person name="Crespi M."/>
            <person name="Mangin B."/>
            <person name="Burke J.M."/>
            <person name="Salse J."/>
            <person name="Munos S."/>
            <person name="Vincourt P."/>
            <person name="Rieseberg L.H."/>
            <person name="Langlade N.B."/>
        </authorList>
    </citation>
    <scope>NUCLEOTIDE SEQUENCE</scope>
    <source>
        <tissue evidence="5">Leaves</tissue>
    </source>
</reference>
<dbReference type="FunFam" id="1.25.40.10:FF:000344">
    <property type="entry name" value="Pentatricopeptide repeat-containing protein"/>
    <property type="match status" value="1"/>
</dbReference>
<evidence type="ECO:0000259" key="4">
    <source>
        <dbReference type="Pfam" id="PF14432"/>
    </source>
</evidence>
<proteinExistence type="inferred from homology"/>
<feature type="repeat" description="PPR" evidence="3">
    <location>
        <begin position="161"/>
        <end position="191"/>
    </location>
</feature>
<evidence type="ECO:0000313" key="6">
    <source>
        <dbReference type="Proteomes" id="UP000215914"/>
    </source>
</evidence>
<accession>A0A9K3P3Y5</accession>
<feature type="repeat" description="PPR" evidence="3">
    <location>
        <begin position="493"/>
        <end position="527"/>
    </location>
</feature>
<dbReference type="GO" id="GO:0003723">
    <property type="term" value="F:RNA binding"/>
    <property type="evidence" value="ECO:0007669"/>
    <property type="project" value="InterPro"/>
</dbReference>
<dbReference type="PROSITE" id="PS51375">
    <property type="entry name" value="PPR"/>
    <property type="match status" value="7"/>
</dbReference>
<dbReference type="Pfam" id="PF14432">
    <property type="entry name" value="DYW_deaminase"/>
    <property type="match status" value="1"/>
</dbReference>
<dbReference type="InterPro" id="IPR046848">
    <property type="entry name" value="E_motif"/>
</dbReference>
<name>A0A9K3P3Y5_HELAN</name>
<dbReference type="Gene3D" id="1.25.40.10">
    <property type="entry name" value="Tetratricopeptide repeat domain"/>
    <property type="match status" value="6"/>
</dbReference>
<keyword evidence="6" id="KW-1185">Reference proteome</keyword>
<dbReference type="PANTHER" id="PTHR47926:SF533">
    <property type="entry name" value="DYW DOMAIN-CONTAINING PROTEIN"/>
    <property type="match status" value="1"/>
</dbReference>
<dbReference type="AlphaFoldDB" id="A0A9K3P3Y5"/>
<sequence length="901" mass="101320">MVNYKCQNLSFLCSTTMPSSNIHQSLYSTLSKSLSSTSTIKQLHKIHSLLITSGLHQTPFFSGKLITKYSHFKHPHSSSLIFTTISPTTNVYQWNTIIRAMTHNGLFTEALDYYYSMRVSNIKPDKFTFPSVINACASCSGKIETAKIVHEHVLEMGFGSDLYIGNALVDMYARFGELRVARQVFDEMPERDVVSWNSLVSGYSANEEWEEALDVFYQSIVVGVRVDSLMVSSVLAACGGSGGFSEGQMVHGLTVKVGIDVETRVCNGLLSMYFKSNNLKECRRVFSETDVKDAITWNTVICGYSQACLYRESINLFMEMLQEHKPDILTVTSVLRACGHTGDLKSGRFVHNYMDLNGYECDTKTSNILIDMYSKCGYLPAAREIFNKMKSRDLTSWNALINGIIKASQYDEALATFRAMKMDIKPDFVTYVTILSMCTPAKNLKLARELHCETIKTGFNACVIVRNALIDVYAKCGNMEDALNQFENMNDRDIVSWNTVISACSHSEEYNLGFKMISRMRLDGILPNMATILCTLPLCSNLGAKRQGKEIHGCVLKSGFESNVPISNALIEMYSKCGNLRNSLLVFEHMKNRDVVTWTALIYAYGMYGHGVKATTAFEDMKATGIVPDQIAYLAVIFACSHSGLVEQGRLYFSQMKNDYNIDPQIEHYACVVDLLARSGRLTEAEKFILSMPIKPDASIWGSLLSACRASGHKEIAERASKHIIKLNSENTGYYILVSNAYASLGKWDQVRTVRKSIKSKGLKKDAGKSWIDIDNKIYAFSSGDKFFEQYEEVKNLLEVLYDLIAKEGYVANLRSVFHDVNEDEKRDILCGHSERLAIAFGLLNTKAGMPLQIMKNLRVCEDCHTVTKYISKIVQREFLVRDANRFHLFKNGSCSCGDYW</sequence>
<protein>
    <submittedName>
        <fullName evidence="5">Tetratricopeptide-like helical domain superfamily, DYW domain-containing protein</fullName>
    </submittedName>
</protein>
<feature type="repeat" description="PPR" evidence="3">
    <location>
        <begin position="594"/>
        <end position="628"/>
    </location>
</feature>
<organism evidence="5 6">
    <name type="scientific">Helianthus annuus</name>
    <name type="common">Common sunflower</name>
    <dbReference type="NCBI Taxonomy" id="4232"/>
    <lineage>
        <taxon>Eukaryota</taxon>
        <taxon>Viridiplantae</taxon>
        <taxon>Streptophyta</taxon>
        <taxon>Embryophyta</taxon>
        <taxon>Tracheophyta</taxon>
        <taxon>Spermatophyta</taxon>
        <taxon>Magnoliopsida</taxon>
        <taxon>eudicotyledons</taxon>
        <taxon>Gunneridae</taxon>
        <taxon>Pentapetalae</taxon>
        <taxon>asterids</taxon>
        <taxon>campanulids</taxon>
        <taxon>Asterales</taxon>
        <taxon>Asteraceae</taxon>
        <taxon>Asteroideae</taxon>
        <taxon>Heliantheae alliance</taxon>
        <taxon>Heliantheae</taxon>
        <taxon>Helianthus</taxon>
    </lineage>
</organism>
<dbReference type="Proteomes" id="UP000215914">
    <property type="component" value="Unassembled WGS sequence"/>
</dbReference>
<feature type="repeat" description="PPR" evidence="3">
    <location>
        <begin position="90"/>
        <end position="124"/>
    </location>
</feature>
<feature type="repeat" description="PPR" evidence="3">
    <location>
        <begin position="293"/>
        <end position="323"/>
    </location>
</feature>
<dbReference type="FunFam" id="1.25.40.10:FF:000366">
    <property type="entry name" value="Pentatricopeptide (PPR) repeat-containing protein"/>
    <property type="match status" value="1"/>
</dbReference>
<comment type="caution">
    <text evidence="5">The sequence shown here is derived from an EMBL/GenBank/DDBJ whole genome shotgun (WGS) entry which is preliminary data.</text>
</comment>
<evidence type="ECO:0000256" key="3">
    <source>
        <dbReference type="PROSITE-ProRule" id="PRU00708"/>
    </source>
</evidence>
<dbReference type="InterPro" id="IPR002885">
    <property type="entry name" value="PPR_rpt"/>
</dbReference>
<dbReference type="Gramene" id="mRNA:HanXRQr2_Chr01g0027621">
    <property type="protein sequence ID" value="CDS:HanXRQr2_Chr01g0027621.1"/>
    <property type="gene ID" value="HanXRQr2_Chr01g0027621"/>
</dbReference>
<dbReference type="FunFam" id="1.25.40.10:FF:000396">
    <property type="entry name" value="Pentatricopeptide repeat-containing protein At2g36730"/>
    <property type="match status" value="1"/>
</dbReference>
<gene>
    <name evidence="5" type="ORF">HanXRQr2_Chr01g0027621</name>
</gene>
<reference evidence="5" key="2">
    <citation type="submission" date="2020-06" db="EMBL/GenBank/DDBJ databases">
        <title>Helianthus annuus Genome sequencing and assembly Release 2.</title>
        <authorList>
            <person name="Gouzy J."/>
            <person name="Langlade N."/>
            <person name="Munos S."/>
        </authorList>
    </citation>
    <scope>NUCLEOTIDE SEQUENCE</scope>
    <source>
        <tissue evidence="5">Leaves</tissue>
    </source>
</reference>
<comment type="similarity">
    <text evidence="1">Belongs to the PPR family. PCMP-H subfamily.</text>
</comment>
<dbReference type="FunFam" id="1.25.40.10:FF:000144">
    <property type="entry name" value="Pentatricopeptide repeat-containing protein, mitochondrial"/>
    <property type="match status" value="1"/>
</dbReference>